<feature type="non-terminal residue" evidence="2">
    <location>
        <position position="102"/>
    </location>
</feature>
<keyword evidence="1" id="KW-0812">Transmembrane</keyword>
<dbReference type="EMBL" id="LAZR01064166">
    <property type="protein sequence ID" value="KKK58063.1"/>
    <property type="molecule type" value="Genomic_DNA"/>
</dbReference>
<accession>A0A0F8WMY8</accession>
<evidence type="ECO:0000313" key="2">
    <source>
        <dbReference type="EMBL" id="KKK58063.1"/>
    </source>
</evidence>
<proteinExistence type="predicted"/>
<evidence type="ECO:0000256" key="1">
    <source>
        <dbReference type="SAM" id="Phobius"/>
    </source>
</evidence>
<sequence length="102" mass="10282">MKESTIRAIAIMAIVAVVVIAVGLIWGWSAGAGAGAAGAIAAGEISKRARERARTIVDVEDARGAAAMASNDIAAIATNADGDMVAVDDEIAGMTDDEKARL</sequence>
<feature type="transmembrane region" description="Helical" evidence="1">
    <location>
        <begin position="6"/>
        <end position="28"/>
    </location>
</feature>
<comment type="caution">
    <text evidence="2">The sequence shown here is derived from an EMBL/GenBank/DDBJ whole genome shotgun (WGS) entry which is preliminary data.</text>
</comment>
<dbReference type="AlphaFoldDB" id="A0A0F8WMY8"/>
<keyword evidence="1" id="KW-0472">Membrane</keyword>
<name>A0A0F8WMY8_9ZZZZ</name>
<keyword evidence="1" id="KW-1133">Transmembrane helix</keyword>
<reference evidence="2" key="1">
    <citation type="journal article" date="2015" name="Nature">
        <title>Complex archaea that bridge the gap between prokaryotes and eukaryotes.</title>
        <authorList>
            <person name="Spang A."/>
            <person name="Saw J.H."/>
            <person name="Jorgensen S.L."/>
            <person name="Zaremba-Niedzwiedzka K."/>
            <person name="Martijn J."/>
            <person name="Lind A.E."/>
            <person name="van Eijk R."/>
            <person name="Schleper C."/>
            <person name="Guy L."/>
            <person name="Ettema T.J."/>
        </authorList>
    </citation>
    <scope>NUCLEOTIDE SEQUENCE</scope>
</reference>
<protein>
    <submittedName>
        <fullName evidence="2">Uncharacterized protein</fullName>
    </submittedName>
</protein>
<gene>
    <name evidence="2" type="ORF">LCGC14_3048190</name>
</gene>
<organism evidence="2">
    <name type="scientific">marine sediment metagenome</name>
    <dbReference type="NCBI Taxonomy" id="412755"/>
    <lineage>
        <taxon>unclassified sequences</taxon>
        <taxon>metagenomes</taxon>
        <taxon>ecological metagenomes</taxon>
    </lineage>
</organism>